<dbReference type="EMBL" id="GBRH01166945">
    <property type="protein sequence ID" value="JAE30951.1"/>
    <property type="molecule type" value="Transcribed_RNA"/>
</dbReference>
<feature type="transmembrane region" description="Helical" evidence="1">
    <location>
        <begin position="13"/>
        <end position="31"/>
    </location>
</feature>
<reference evidence="2" key="1">
    <citation type="submission" date="2014-09" db="EMBL/GenBank/DDBJ databases">
        <authorList>
            <person name="Magalhaes I.L.F."/>
            <person name="Oliveira U."/>
            <person name="Santos F.R."/>
            <person name="Vidigal T.H.D.A."/>
            <person name="Brescovit A.D."/>
            <person name="Santos A.J."/>
        </authorList>
    </citation>
    <scope>NUCLEOTIDE SEQUENCE</scope>
    <source>
        <tissue evidence="2">Shoot tissue taken approximately 20 cm above the soil surface</tissue>
    </source>
</reference>
<name>A0A0A9H7X7_ARUDO</name>
<accession>A0A0A9H7X7</accession>
<keyword evidence="1" id="KW-1133">Transmembrane helix</keyword>
<keyword evidence="1" id="KW-0812">Transmembrane</keyword>
<keyword evidence="1" id="KW-0472">Membrane</keyword>
<dbReference type="AlphaFoldDB" id="A0A0A9H7X7"/>
<organism evidence="2">
    <name type="scientific">Arundo donax</name>
    <name type="common">Giant reed</name>
    <name type="synonym">Donax arundinaceus</name>
    <dbReference type="NCBI Taxonomy" id="35708"/>
    <lineage>
        <taxon>Eukaryota</taxon>
        <taxon>Viridiplantae</taxon>
        <taxon>Streptophyta</taxon>
        <taxon>Embryophyta</taxon>
        <taxon>Tracheophyta</taxon>
        <taxon>Spermatophyta</taxon>
        <taxon>Magnoliopsida</taxon>
        <taxon>Liliopsida</taxon>
        <taxon>Poales</taxon>
        <taxon>Poaceae</taxon>
        <taxon>PACMAD clade</taxon>
        <taxon>Arundinoideae</taxon>
        <taxon>Arundineae</taxon>
        <taxon>Arundo</taxon>
    </lineage>
</organism>
<proteinExistence type="predicted"/>
<evidence type="ECO:0000313" key="2">
    <source>
        <dbReference type="EMBL" id="JAE30951.1"/>
    </source>
</evidence>
<reference evidence="2" key="2">
    <citation type="journal article" date="2015" name="Data Brief">
        <title>Shoot transcriptome of the giant reed, Arundo donax.</title>
        <authorList>
            <person name="Barrero R.A."/>
            <person name="Guerrero F.D."/>
            <person name="Moolhuijzen P."/>
            <person name="Goolsby J.A."/>
            <person name="Tidwell J."/>
            <person name="Bellgard S.E."/>
            <person name="Bellgard M.I."/>
        </authorList>
    </citation>
    <scope>NUCLEOTIDE SEQUENCE</scope>
    <source>
        <tissue evidence="2">Shoot tissue taken approximately 20 cm above the soil surface</tissue>
    </source>
</reference>
<sequence>MIFHPLLTLNNDLMFVFLLVHLTLYIVVFFSHEREQ</sequence>
<evidence type="ECO:0000256" key="1">
    <source>
        <dbReference type="SAM" id="Phobius"/>
    </source>
</evidence>
<protein>
    <submittedName>
        <fullName evidence="2">Uncharacterized protein</fullName>
    </submittedName>
</protein>